<evidence type="ECO:0000256" key="6">
    <source>
        <dbReference type="ARBA" id="ARBA00023014"/>
    </source>
</evidence>
<dbReference type="Pfam" id="PF13459">
    <property type="entry name" value="Fer4_15"/>
    <property type="match status" value="1"/>
</dbReference>
<gene>
    <name evidence="9" type="ORF">C1I92_26505</name>
</gene>
<evidence type="ECO:0000256" key="3">
    <source>
        <dbReference type="ARBA" id="ARBA00022723"/>
    </source>
</evidence>
<dbReference type="SUPFAM" id="SSF54862">
    <property type="entry name" value="4Fe-4S ferredoxins"/>
    <property type="match status" value="1"/>
</dbReference>
<evidence type="ECO:0000256" key="2">
    <source>
        <dbReference type="ARBA" id="ARBA00022448"/>
    </source>
</evidence>
<comment type="cofactor">
    <cofactor evidence="1">
        <name>[3Fe-4S] cluster</name>
        <dbReference type="ChEBI" id="CHEBI:21137"/>
    </cofactor>
</comment>
<comment type="function">
    <text evidence="8">Ferredoxins are iron-sulfur proteins that transfer electrons in a wide variety of metabolic reactions.</text>
</comment>
<dbReference type="PANTHER" id="PTHR36923:SF3">
    <property type="entry name" value="FERREDOXIN"/>
    <property type="match status" value="1"/>
</dbReference>
<dbReference type="GO" id="GO:0009055">
    <property type="term" value="F:electron transfer activity"/>
    <property type="evidence" value="ECO:0007669"/>
    <property type="project" value="UniProtKB-UniRule"/>
</dbReference>
<keyword evidence="10" id="KW-1185">Reference proteome</keyword>
<evidence type="ECO:0000256" key="8">
    <source>
        <dbReference type="RuleBase" id="RU368020"/>
    </source>
</evidence>
<dbReference type="InterPro" id="IPR001080">
    <property type="entry name" value="3Fe4S_ferredoxin"/>
</dbReference>
<dbReference type="GO" id="GO:0005506">
    <property type="term" value="F:iron ion binding"/>
    <property type="evidence" value="ECO:0007669"/>
    <property type="project" value="UniProtKB-UniRule"/>
</dbReference>
<accession>A0A2W2C3I1</accession>
<dbReference type="InterPro" id="IPR051269">
    <property type="entry name" value="Fe-S_cluster_ET"/>
</dbReference>
<dbReference type="Proteomes" id="UP000248764">
    <property type="component" value="Unassembled WGS sequence"/>
</dbReference>
<evidence type="ECO:0000256" key="4">
    <source>
        <dbReference type="ARBA" id="ARBA00022982"/>
    </source>
</evidence>
<dbReference type="RefSeq" id="WP_111257636.1">
    <property type="nucleotide sequence ID" value="NZ_POTW01000091.1"/>
</dbReference>
<keyword evidence="6 8" id="KW-0411">Iron-sulfur</keyword>
<keyword evidence="4 8" id="KW-0249">Electron transport</keyword>
<dbReference type="PRINTS" id="PR00352">
    <property type="entry name" value="3FE4SFRDOXIN"/>
</dbReference>
<evidence type="ECO:0000256" key="1">
    <source>
        <dbReference type="ARBA" id="ARBA00001927"/>
    </source>
</evidence>
<evidence type="ECO:0000256" key="5">
    <source>
        <dbReference type="ARBA" id="ARBA00023004"/>
    </source>
</evidence>
<dbReference type="AlphaFoldDB" id="A0A2W2C3I1"/>
<organism evidence="9 10">
    <name type="scientific">Jiangella anatolica</name>
    <dbReference type="NCBI Taxonomy" id="2670374"/>
    <lineage>
        <taxon>Bacteria</taxon>
        <taxon>Bacillati</taxon>
        <taxon>Actinomycetota</taxon>
        <taxon>Actinomycetes</taxon>
        <taxon>Jiangellales</taxon>
        <taxon>Jiangellaceae</taxon>
        <taxon>Jiangella</taxon>
    </lineage>
</organism>
<dbReference type="Gene3D" id="3.30.70.20">
    <property type="match status" value="1"/>
</dbReference>
<keyword evidence="2 8" id="KW-0813">Transport</keyword>
<keyword evidence="7" id="KW-0003">3Fe-4S</keyword>
<dbReference type="EMBL" id="POTW01000091">
    <property type="protein sequence ID" value="PZF80346.1"/>
    <property type="molecule type" value="Genomic_DNA"/>
</dbReference>
<evidence type="ECO:0000313" key="9">
    <source>
        <dbReference type="EMBL" id="PZF80346.1"/>
    </source>
</evidence>
<sequence>MMIEVEIDQCVGGGQCVMAAPDVFDQDDDGLVVVLDENPGPDRADDVALAARLCPARAIRLAGT</sequence>
<dbReference type="GO" id="GO:0051538">
    <property type="term" value="F:3 iron, 4 sulfur cluster binding"/>
    <property type="evidence" value="ECO:0007669"/>
    <property type="project" value="UniProtKB-KW"/>
</dbReference>
<keyword evidence="5 8" id="KW-0408">Iron</keyword>
<evidence type="ECO:0000256" key="7">
    <source>
        <dbReference type="ARBA" id="ARBA00023291"/>
    </source>
</evidence>
<dbReference type="PANTHER" id="PTHR36923">
    <property type="entry name" value="FERREDOXIN"/>
    <property type="match status" value="1"/>
</dbReference>
<reference evidence="9 10" key="1">
    <citation type="submission" date="2018-01" db="EMBL/GenBank/DDBJ databases">
        <title>Draft genome sequence of Jiangella sp. GTF31.</title>
        <authorList>
            <person name="Sahin N."/>
            <person name="Ay H."/>
            <person name="Saygin H."/>
        </authorList>
    </citation>
    <scope>NUCLEOTIDE SEQUENCE [LARGE SCALE GENOMIC DNA]</scope>
    <source>
        <strain evidence="9 10">GTF31</strain>
    </source>
</reference>
<name>A0A2W2C3I1_9ACTN</name>
<proteinExistence type="predicted"/>
<comment type="caution">
    <text evidence="9">The sequence shown here is derived from an EMBL/GenBank/DDBJ whole genome shotgun (WGS) entry which is preliminary data.</text>
</comment>
<evidence type="ECO:0000313" key="10">
    <source>
        <dbReference type="Proteomes" id="UP000248764"/>
    </source>
</evidence>
<protein>
    <recommendedName>
        <fullName evidence="8">Ferredoxin</fullName>
    </recommendedName>
</protein>
<keyword evidence="3 8" id="KW-0479">Metal-binding</keyword>